<feature type="compositionally biased region" description="Basic and acidic residues" evidence="1">
    <location>
        <begin position="93"/>
        <end position="103"/>
    </location>
</feature>
<evidence type="ECO:0000313" key="4">
    <source>
        <dbReference type="WBParaSite" id="NBR_0000514201-mRNA-1"/>
    </source>
</evidence>
<organism evidence="4">
    <name type="scientific">Nippostrongylus brasiliensis</name>
    <name type="common">Rat hookworm</name>
    <dbReference type="NCBI Taxonomy" id="27835"/>
    <lineage>
        <taxon>Eukaryota</taxon>
        <taxon>Metazoa</taxon>
        <taxon>Ecdysozoa</taxon>
        <taxon>Nematoda</taxon>
        <taxon>Chromadorea</taxon>
        <taxon>Rhabditida</taxon>
        <taxon>Rhabditina</taxon>
        <taxon>Rhabditomorpha</taxon>
        <taxon>Strongyloidea</taxon>
        <taxon>Heligmosomidae</taxon>
        <taxon>Nippostrongylus</taxon>
    </lineage>
</organism>
<dbReference type="AlphaFoldDB" id="A0A0N4XRJ0"/>
<feature type="compositionally biased region" description="Polar residues" evidence="1">
    <location>
        <begin position="107"/>
        <end position="118"/>
    </location>
</feature>
<dbReference type="Proteomes" id="UP000271162">
    <property type="component" value="Unassembled WGS sequence"/>
</dbReference>
<reference evidence="4" key="1">
    <citation type="submission" date="2017-02" db="UniProtKB">
        <authorList>
            <consortium name="WormBaseParasite"/>
        </authorList>
    </citation>
    <scope>IDENTIFICATION</scope>
</reference>
<reference evidence="2 3" key="2">
    <citation type="submission" date="2018-11" db="EMBL/GenBank/DDBJ databases">
        <authorList>
            <consortium name="Pathogen Informatics"/>
        </authorList>
    </citation>
    <scope>NUCLEOTIDE SEQUENCE [LARGE SCALE GENOMIC DNA]</scope>
</reference>
<feature type="compositionally biased region" description="Basic and acidic residues" evidence="1">
    <location>
        <begin position="145"/>
        <end position="155"/>
    </location>
</feature>
<dbReference type="WBParaSite" id="NBR_0000514201-mRNA-1">
    <property type="protein sequence ID" value="NBR_0000514201-mRNA-1"/>
    <property type="gene ID" value="NBR_0000514201"/>
</dbReference>
<evidence type="ECO:0000313" key="3">
    <source>
        <dbReference type="Proteomes" id="UP000271162"/>
    </source>
</evidence>
<dbReference type="STRING" id="27835.A0A0N4XRJ0"/>
<accession>A0A0N4XRJ0</accession>
<proteinExistence type="predicted"/>
<dbReference type="OMA" id="MRNTRME"/>
<evidence type="ECO:0000256" key="1">
    <source>
        <dbReference type="SAM" id="MobiDB-lite"/>
    </source>
</evidence>
<evidence type="ECO:0000313" key="2">
    <source>
        <dbReference type="EMBL" id="VDL68732.1"/>
    </source>
</evidence>
<keyword evidence="3" id="KW-1185">Reference proteome</keyword>
<feature type="region of interest" description="Disordered" evidence="1">
    <location>
        <begin position="85"/>
        <end position="155"/>
    </location>
</feature>
<protein>
    <submittedName>
        <fullName evidence="4">DUF5641 domain-containing protein</fullName>
    </submittedName>
</protein>
<dbReference type="EMBL" id="UYSL01011546">
    <property type="protein sequence ID" value="VDL68732.1"/>
    <property type="molecule type" value="Genomic_DNA"/>
</dbReference>
<gene>
    <name evidence="2" type="ORF">NBR_LOCUS5143</name>
</gene>
<name>A0A0N4XRJ0_NIPBR</name>
<sequence>MRNTRMEIQFNSHNGARNIVYTPNDTVWIRDFRPGHRWTTGRIMKRRGDVLYDVLVDGNIHRRHANQMRPYGKTHAKTTTLLDLSDLPSATLPHERIEAEDRPPQTPFTSDSTTQNGPTSRTTNEEATTTMETRPKRFHRRPSRLRVDPSLKSYE</sequence>
<feature type="compositionally biased region" description="Low complexity" evidence="1">
    <location>
        <begin position="119"/>
        <end position="132"/>
    </location>
</feature>